<dbReference type="InterPro" id="IPR050330">
    <property type="entry name" value="Bact_OuterMem_StrucFunc"/>
</dbReference>
<dbReference type="Pfam" id="PF13677">
    <property type="entry name" value="MotB_plug"/>
    <property type="match status" value="1"/>
</dbReference>
<gene>
    <name evidence="11" type="ORF">TMES_08880</name>
</gene>
<name>A0A1Y2L0V6_9PROT</name>
<protein>
    <submittedName>
        <fullName evidence="11">Membrane protein</fullName>
    </submittedName>
</protein>
<dbReference type="PANTHER" id="PTHR30329:SF21">
    <property type="entry name" value="LIPOPROTEIN YIAD-RELATED"/>
    <property type="match status" value="1"/>
</dbReference>
<feature type="region of interest" description="Disordered" evidence="8">
    <location>
        <begin position="194"/>
        <end position="215"/>
    </location>
</feature>
<dbReference type="Gene3D" id="3.30.1330.60">
    <property type="entry name" value="OmpA-like domain"/>
    <property type="match status" value="1"/>
</dbReference>
<dbReference type="EMBL" id="JFKA01000003">
    <property type="protein sequence ID" value="OSQ38859.1"/>
    <property type="molecule type" value="Genomic_DNA"/>
</dbReference>
<keyword evidence="5 9" id="KW-1133">Transmembrane helix</keyword>
<evidence type="ECO:0000256" key="4">
    <source>
        <dbReference type="ARBA" id="ARBA00022692"/>
    </source>
</evidence>
<dbReference type="AlphaFoldDB" id="A0A1Y2L0V6"/>
<comment type="caution">
    <text evidence="11">The sequence shown here is derived from an EMBL/GenBank/DDBJ whole genome shotgun (WGS) entry which is preliminary data.</text>
</comment>
<dbReference type="InterPro" id="IPR036737">
    <property type="entry name" value="OmpA-like_sf"/>
</dbReference>
<evidence type="ECO:0000259" key="10">
    <source>
        <dbReference type="PROSITE" id="PS51123"/>
    </source>
</evidence>
<dbReference type="InterPro" id="IPR006665">
    <property type="entry name" value="OmpA-like"/>
</dbReference>
<reference evidence="11 12" key="1">
    <citation type="submission" date="2014-03" db="EMBL/GenBank/DDBJ databases">
        <title>The draft genome sequence of Thalassospira mesophila JCM 18969.</title>
        <authorList>
            <person name="Lai Q."/>
            <person name="Shao Z."/>
        </authorList>
    </citation>
    <scope>NUCLEOTIDE SEQUENCE [LARGE SCALE GENOMIC DNA]</scope>
    <source>
        <strain evidence="11 12">JCM 18969</strain>
    </source>
</reference>
<evidence type="ECO:0000256" key="5">
    <source>
        <dbReference type="ARBA" id="ARBA00022989"/>
    </source>
</evidence>
<evidence type="ECO:0000256" key="3">
    <source>
        <dbReference type="ARBA" id="ARBA00022475"/>
    </source>
</evidence>
<evidence type="ECO:0000256" key="2">
    <source>
        <dbReference type="ARBA" id="ARBA00008914"/>
    </source>
</evidence>
<keyword evidence="4 9" id="KW-0812">Transmembrane</keyword>
<dbReference type="Pfam" id="PF00691">
    <property type="entry name" value="OmpA"/>
    <property type="match status" value="1"/>
</dbReference>
<dbReference type="SUPFAM" id="SSF103088">
    <property type="entry name" value="OmpA-like"/>
    <property type="match status" value="1"/>
</dbReference>
<evidence type="ECO:0000256" key="7">
    <source>
        <dbReference type="PROSITE-ProRule" id="PRU00473"/>
    </source>
</evidence>
<dbReference type="CDD" id="cd07185">
    <property type="entry name" value="OmpA_C-like"/>
    <property type="match status" value="1"/>
</dbReference>
<evidence type="ECO:0000256" key="1">
    <source>
        <dbReference type="ARBA" id="ARBA00004162"/>
    </source>
</evidence>
<dbReference type="Proteomes" id="UP000193391">
    <property type="component" value="Unassembled WGS sequence"/>
</dbReference>
<accession>A0A1Y2L0V6</accession>
<keyword evidence="6 7" id="KW-0472">Membrane</keyword>
<evidence type="ECO:0000256" key="8">
    <source>
        <dbReference type="SAM" id="MobiDB-lite"/>
    </source>
</evidence>
<proteinExistence type="inferred from homology"/>
<comment type="similarity">
    <text evidence="2">Belongs to the MotB family.</text>
</comment>
<dbReference type="PANTHER" id="PTHR30329">
    <property type="entry name" value="STATOR ELEMENT OF FLAGELLAR MOTOR COMPLEX"/>
    <property type="match status" value="1"/>
</dbReference>
<dbReference type="RefSeq" id="WP_085581621.1">
    <property type="nucleotide sequence ID" value="NZ_JFKA01000003.1"/>
</dbReference>
<keyword evidence="3" id="KW-1003">Cell membrane</keyword>
<comment type="subcellular location">
    <subcellularLocation>
        <location evidence="1">Cell membrane</location>
        <topology evidence="1">Single-pass membrane protein</topology>
    </subcellularLocation>
</comment>
<evidence type="ECO:0000313" key="11">
    <source>
        <dbReference type="EMBL" id="OSQ38859.1"/>
    </source>
</evidence>
<dbReference type="InterPro" id="IPR025713">
    <property type="entry name" value="MotB-like_N_dom"/>
</dbReference>
<organism evidence="11 12">
    <name type="scientific">Thalassospira mesophila</name>
    <dbReference type="NCBI Taxonomy" id="1293891"/>
    <lineage>
        <taxon>Bacteria</taxon>
        <taxon>Pseudomonadati</taxon>
        <taxon>Pseudomonadota</taxon>
        <taxon>Alphaproteobacteria</taxon>
        <taxon>Rhodospirillales</taxon>
        <taxon>Thalassospiraceae</taxon>
        <taxon>Thalassospira</taxon>
    </lineage>
</organism>
<evidence type="ECO:0000256" key="9">
    <source>
        <dbReference type="SAM" id="Phobius"/>
    </source>
</evidence>
<evidence type="ECO:0000256" key="6">
    <source>
        <dbReference type="ARBA" id="ARBA00023136"/>
    </source>
</evidence>
<dbReference type="OrthoDB" id="345640at2"/>
<feature type="transmembrane region" description="Helical" evidence="9">
    <location>
        <begin position="21"/>
        <end position="42"/>
    </location>
</feature>
<dbReference type="PROSITE" id="PS51123">
    <property type="entry name" value="OMPA_2"/>
    <property type="match status" value="1"/>
</dbReference>
<evidence type="ECO:0000313" key="12">
    <source>
        <dbReference type="Proteomes" id="UP000193391"/>
    </source>
</evidence>
<feature type="domain" description="OmpA-like" evidence="10">
    <location>
        <begin position="96"/>
        <end position="227"/>
    </location>
</feature>
<sequence length="231" mass="25863">MARRRRSPLQGPSTEEIDEDWLATYADAITLLMAFFVMLVSFSKIELPVFEKIQAGIAQNIGKRSVVRPTEILETDLKDVVFNLSLDKSVHVKTDDEGILMELASGSFFQAGSADLTRDAVLFLKDVGDLLKQPRYMGFQIEVKGHTDDSPISTPRFPSNWELAAGRAIAVVRFFGAVGVDPQSDRMRAISYGDTMPKLPNEDDQGNPIPENREANRRVEIRVFPKYSRAL</sequence>
<keyword evidence="12" id="KW-1185">Reference proteome</keyword>
<dbReference type="GO" id="GO:0005886">
    <property type="term" value="C:plasma membrane"/>
    <property type="evidence" value="ECO:0007669"/>
    <property type="project" value="UniProtKB-SubCell"/>
</dbReference>
<dbReference type="STRING" id="1293891.TMES_08880"/>